<reference evidence="1" key="1">
    <citation type="submission" date="2016-10" db="EMBL/GenBank/DDBJ databases">
        <title>Draft genome sequences of four alkaliphilic bacteria belonging to the Anaerobacillus genus.</title>
        <authorList>
            <person name="Bassil N.M."/>
            <person name="Lloyd J.R."/>
        </authorList>
    </citation>
    <scope>NUCLEOTIDE SEQUENCE [LARGE SCALE GENOMIC DNA]</scope>
    <source>
        <strain evidence="1">NB2006</strain>
    </source>
</reference>
<accession>A0A1S2LQ20</accession>
<dbReference type="EMBL" id="LQXD01000123">
    <property type="protein sequence ID" value="OIJ13505.1"/>
    <property type="molecule type" value="Genomic_DNA"/>
</dbReference>
<dbReference type="AlphaFoldDB" id="A0A1S2LQ20"/>
<sequence>MPLFHYFEGIFRCFQTNIGTCVLAKGTFEGIPEIEYSMSYNSSKKNRESHALGFSSLFYCP</sequence>
<evidence type="ECO:0000313" key="1">
    <source>
        <dbReference type="EMBL" id="OIJ13505.1"/>
    </source>
</evidence>
<comment type="caution">
    <text evidence="1">The sequence shown here is derived from an EMBL/GenBank/DDBJ whole genome shotgun (WGS) entry which is preliminary data.</text>
</comment>
<gene>
    <name evidence="2" type="ORF">AWH56_13340</name>
    <name evidence="1" type="ORF">AWH56_13740</name>
</gene>
<organism evidence="1">
    <name type="scientific">Anaerobacillus isosaccharinicus</name>
    <dbReference type="NCBI Taxonomy" id="1532552"/>
    <lineage>
        <taxon>Bacteria</taxon>
        <taxon>Bacillati</taxon>
        <taxon>Bacillota</taxon>
        <taxon>Bacilli</taxon>
        <taxon>Bacillales</taxon>
        <taxon>Bacillaceae</taxon>
        <taxon>Anaerobacillus</taxon>
    </lineage>
</organism>
<evidence type="ECO:0000313" key="2">
    <source>
        <dbReference type="EMBL" id="OIJ13767.1"/>
    </source>
</evidence>
<name>A0A1S2LQ20_9BACI</name>
<dbReference type="EMBL" id="LQXD01000121">
    <property type="protein sequence ID" value="OIJ13767.1"/>
    <property type="molecule type" value="Genomic_DNA"/>
</dbReference>
<proteinExistence type="predicted"/>
<protein>
    <submittedName>
        <fullName evidence="1">Uncharacterized protein</fullName>
    </submittedName>
</protein>